<reference evidence="1" key="1">
    <citation type="submission" date="2021-03" db="EMBL/GenBank/DDBJ databases">
        <title>Evolutionary innovations through gain and loss of genes in the ectomycorrhizal Boletales.</title>
        <authorList>
            <person name="Wu G."/>
            <person name="Miyauchi S."/>
            <person name="Morin E."/>
            <person name="Yang Z.-L."/>
            <person name="Xu J."/>
            <person name="Martin F.M."/>
        </authorList>
    </citation>
    <scope>NUCLEOTIDE SEQUENCE</scope>
    <source>
        <strain evidence="1">BR01</strain>
    </source>
</reference>
<comment type="caution">
    <text evidence="1">The sequence shown here is derived from an EMBL/GenBank/DDBJ whole genome shotgun (WGS) entry which is preliminary data.</text>
</comment>
<keyword evidence="2" id="KW-1185">Reference proteome</keyword>
<name>A0A8I2YGL3_9AGAM</name>
<gene>
    <name evidence="1" type="ORF">JVT61DRAFT_9550</name>
</gene>
<proteinExistence type="predicted"/>
<dbReference type="EMBL" id="JAGFBS010000035">
    <property type="protein sequence ID" value="KAG6371352.1"/>
    <property type="molecule type" value="Genomic_DNA"/>
</dbReference>
<sequence length="260" mass="29131">MLYHDTDNDGHIAPPPDEHRDIPVYASEWYQQLCLQRWYPYPYPSQGPYIRRASTSHRVAPEASQSSFAFDPTYDPAYLPDQAGNAIQTMAPETAAFQFEGFTMAAFQFDAAQNLTTPQFDTILDPTTFLCDTADDLSSPPQFPPTCSLAVAPHFNVPHGLTAPHLDTVHNLTLTPNFDLAAAPQIPSGVSHQIECHPLIRVPGDLIMRLREEKARCVADLVFDVGMFLWVHMQGEGIGRVPTDILCKEKLVRAIERRQR</sequence>
<organism evidence="1 2">
    <name type="scientific">Boletus reticuloceps</name>
    <dbReference type="NCBI Taxonomy" id="495285"/>
    <lineage>
        <taxon>Eukaryota</taxon>
        <taxon>Fungi</taxon>
        <taxon>Dikarya</taxon>
        <taxon>Basidiomycota</taxon>
        <taxon>Agaricomycotina</taxon>
        <taxon>Agaricomycetes</taxon>
        <taxon>Agaricomycetidae</taxon>
        <taxon>Boletales</taxon>
        <taxon>Boletineae</taxon>
        <taxon>Boletaceae</taxon>
        <taxon>Boletoideae</taxon>
        <taxon>Boletus</taxon>
    </lineage>
</organism>
<protein>
    <submittedName>
        <fullName evidence="1">Uncharacterized protein</fullName>
    </submittedName>
</protein>
<dbReference type="AlphaFoldDB" id="A0A8I2YGL3"/>
<evidence type="ECO:0000313" key="1">
    <source>
        <dbReference type="EMBL" id="KAG6371352.1"/>
    </source>
</evidence>
<dbReference type="Proteomes" id="UP000683000">
    <property type="component" value="Unassembled WGS sequence"/>
</dbReference>
<accession>A0A8I2YGL3</accession>
<evidence type="ECO:0000313" key="2">
    <source>
        <dbReference type="Proteomes" id="UP000683000"/>
    </source>
</evidence>